<keyword evidence="4" id="KW-0732">Signal</keyword>
<organism evidence="6 7">
    <name type="scientific">Myxococcus llanfairpwllgwyngyllgogerychwyrndrobwllllantysiliogogogochensis</name>
    <dbReference type="NCBI Taxonomy" id="2590453"/>
    <lineage>
        <taxon>Bacteria</taxon>
        <taxon>Pseudomonadati</taxon>
        <taxon>Myxococcota</taxon>
        <taxon>Myxococcia</taxon>
        <taxon>Myxococcales</taxon>
        <taxon>Cystobacterineae</taxon>
        <taxon>Myxococcaceae</taxon>
        <taxon>Myxococcus</taxon>
    </lineage>
</organism>
<evidence type="ECO:0000313" key="7">
    <source>
        <dbReference type="Proteomes" id="UP000315369"/>
    </source>
</evidence>
<comment type="caution">
    <text evidence="6">The sequence shown here is derived from an EMBL/GenBank/DDBJ whole genome shotgun (WGS) entry which is preliminary data.</text>
</comment>
<dbReference type="SMART" id="SM00567">
    <property type="entry name" value="EZ_HEAT"/>
    <property type="match status" value="8"/>
</dbReference>
<dbReference type="Proteomes" id="UP000315369">
    <property type="component" value="Unassembled WGS sequence"/>
</dbReference>
<keyword evidence="2" id="KW-0697">Rotamase</keyword>
<evidence type="ECO:0000256" key="1">
    <source>
        <dbReference type="ARBA" id="ARBA00013194"/>
    </source>
</evidence>
<dbReference type="PANTHER" id="PTHR45625:SF4">
    <property type="entry name" value="PEPTIDYLPROLYL ISOMERASE DOMAIN AND WD REPEAT-CONTAINING PROTEIN 1"/>
    <property type="match status" value="1"/>
</dbReference>
<dbReference type="PANTHER" id="PTHR45625">
    <property type="entry name" value="PEPTIDYL-PROLYL CIS-TRANS ISOMERASE-RELATED"/>
    <property type="match status" value="1"/>
</dbReference>
<dbReference type="SUPFAM" id="SSF48371">
    <property type="entry name" value="ARM repeat"/>
    <property type="match status" value="1"/>
</dbReference>
<protein>
    <recommendedName>
        <fullName evidence="1">peptidylprolyl isomerase</fullName>
        <ecNumber evidence="1">5.2.1.8</ecNumber>
    </recommendedName>
</protein>
<dbReference type="PROSITE" id="PS50072">
    <property type="entry name" value="CSA_PPIASE_2"/>
    <property type="match status" value="1"/>
</dbReference>
<dbReference type="InterPro" id="IPR011989">
    <property type="entry name" value="ARM-like"/>
</dbReference>
<dbReference type="InterPro" id="IPR044666">
    <property type="entry name" value="Cyclophilin_A-like"/>
</dbReference>
<dbReference type="CDD" id="cd00317">
    <property type="entry name" value="cyclophilin"/>
    <property type="match status" value="1"/>
</dbReference>
<feature type="domain" description="PPIase cyclophilin-type" evidence="5">
    <location>
        <begin position="583"/>
        <end position="699"/>
    </location>
</feature>
<keyword evidence="3 6" id="KW-0413">Isomerase</keyword>
<dbReference type="AlphaFoldDB" id="A0A540X1F0"/>
<reference evidence="6 7" key="1">
    <citation type="submission" date="2019-06" db="EMBL/GenBank/DDBJ databases">
        <authorList>
            <person name="Livingstone P."/>
            <person name="Whitworth D."/>
        </authorList>
    </citation>
    <scope>NUCLEOTIDE SEQUENCE [LARGE SCALE GENOMIC DNA]</scope>
    <source>
        <strain evidence="6 7">AM401</strain>
    </source>
</reference>
<dbReference type="OrthoDB" id="9807797at2"/>
<dbReference type="Pfam" id="PF13646">
    <property type="entry name" value="HEAT_2"/>
    <property type="match status" value="2"/>
</dbReference>
<dbReference type="Pfam" id="PF00160">
    <property type="entry name" value="Pro_isomerase"/>
    <property type="match status" value="1"/>
</dbReference>
<evidence type="ECO:0000256" key="3">
    <source>
        <dbReference type="ARBA" id="ARBA00023235"/>
    </source>
</evidence>
<dbReference type="Gene3D" id="1.25.10.10">
    <property type="entry name" value="Leucine-rich Repeat Variant"/>
    <property type="match status" value="3"/>
</dbReference>
<dbReference type="GO" id="GO:0003755">
    <property type="term" value="F:peptidyl-prolyl cis-trans isomerase activity"/>
    <property type="evidence" value="ECO:0007669"/>
    <property type="project" value="UniProtKB-KW"/>
</dbReference>
<sequence>MSRPSPVRLPSVCLALLVLVSGCVRSVPGPDVDPPDAEVMARIRDWEDRRSLGDGQLVALVTGAPDPRVRARALRALARIQDVATLGAVVAGLKDSEALVRGEAAFAVGELALSWEPLTEAERASLATPLLVAEAEERDAAVRAAQLDSLGRLATTDTLARLVQRLQGDDVETAGRAALSLGVAARRGGAVVVKDVPLASAQALMAAGRPVAARYGGAYLLATAKRAESLPTLRACLSDEDADVRGLCVKAFGDVGGPEDAVVLGRLLDDTVPRVASEAARSLAKLAATCGGPCAPLEALEALTPRAKRVARGMETPMPTGAAPRVETLARSADGHPLLALAQQGLPEFGAPLLVSLRLALADAERGAASEVARADLGWLDCRLAAALDRQRGMVADTMNCGFGRVSDERRLALGLREAALSPKKTPADFAVGYLRHPLARVRLTAMEVLAERPVLRTATAVGSLLRSEDLVVAGAAAATLGKLKAPGAHPDLEALADRVPSEPDLADPVGGALVALQIPGTEARMKQWLTLPHANVRRVAAEALTQLTGQPVRSERAELPPYAFRPEPAPRDAALVLRTDKGDITVRLDADEAPLTSGNLFALARKGYFNGITFHRVVPDFVAQGGDPRGDGEGGPGHSIRCEMTRRPYLRGVLGMALSGKDTGGSQFFFTHAPQPHLDGRYTAFGEVVSGLDVVDALLEGDLIREVSAVTLTP</sequence>
<name>A0A540X1F0_9BACT</name>
<dbReference type="InterPro" id="IPR029000">
    <property type="entry name" value="Cyclophilin-like_dom_sf"/>
</dbReference>
<dbReference type="EMBL" id="VIFM01000052">
    <property type="protein sequence ID" value="TQF15079.1"/>
    <property type="molecule type" value="Genomic_DNA"/>
</dbReference>
<gene>
    <name evidence="6" type="ORF">FJV41_15510</name>
</gene>
<dbReference type="PROSITE" id="PS51257">
    <property type="entry name" value="PROKAR_LIPOPROTEIN"/>
    <property type="match status" value="1"/>
</dbReference>
<evidence type="ECO:0000256" key="2">
    <source>
        <dbReference type="ARBA" id="ARBA00023110"/>
    </source>
</evidence>
<accession>A0A540X1F0</accession>
<evidence type="ECO:0000256" key="4">
    <source>
        <dbReference type="SAM" id="SignalP"/>
    </source>
</evidence>
<dbReference type="InterPro" id="IPR004155">
    <property type="entry name" value="PBS_lyase_HEAT"/>
</dbReference>
<feature type="chain" id="PRO_5022017057" description="peptidylprolyl isomerase" evidence="4">
    <location>
        <begin position="27"/>
        <end position="715"/>
    </location>
</feature>
<feature type="signal peptide" evidence="4">
    <location>
        <begin position="1"/>
        <end position="26"/>
    </location>
</feature>
<dbReference type="PRINTS" id="PR00153">
    <property type="entry name" value="CSAPPISMRASE"/>
</dbReference>
<evidence type="ECO:0000313" key="6">
    <source>
        <dbReference type="EMBL" id="TQF15079.1"/>
    </source>
</evidence>
<evidence type="ECO:0000259" key="5">
    <source>
        <dbReference type="PROSITE" id="PS50072"/>
    </source>
</evidence>
<dbReference type="SUPFAM" id="SSF50891">
    <property type="entry name" value="Cyclophilin-like"/>
    <property type="match status" value="1"/>
</dbReference>
<keyword evidence="7" id="KW-1185">Reference proteome</keyword>
<dbReference type="RefSeq" id="WP_141643255.1">
    <property type="nucleotide sequence ID" value="NZ_VIFM01000052.1"/>
</dbReference>
<proteinExistence type="predicted"/>
<dbReference type="InterPro" id="IPR016024">
    <property type="entry name" value="ARM-type_fold"/>
</dbReference>
<dbReference type="EC" id="5.2.1.8" evidence="1"/>
<dbReference type="Gene3D" id="2.40.100.10">
    <property type="entry name" value="Cyclophilin-like"/>
    <property type="match status" value="1"/>
</dbReference>
<dbReference type="InterPro" id="IPR002130">
    <property type="entry name" value="Cyclophilin-type_PPIase_dom"/>
</dbReference>